<sequence>MESDISVRALTMMTEDAWSSSEIQKAQLEDPDIRLIMEKKL</sequence>
<accession>A0A4Y2CDW4</accession>
<keyword evidence="2" id="KW-1185">Reference proteome</keyword>
<comment type="caution">
    <text evidence="1">The sequence shown here is derived from an EMBL/GenBank/DDBJ whole genome shotgun (WGS) entry which is preliminary data.</text>
</comment>
<dbReference type="EMBL" id="BGPR01000177">
    <property type="protein sequence ID" value="GBM02154.1"/>
    <property type="molecule type" value="Genomic_DNA"/>
</dbReference>
<dbReference type="Proteomes" id="UP000499080">
    <property type="component" value="Unassembled WGS sequence"/>
</dbReference>
<dbReference type="AlphaFoldDB" id="A0A4Y2CDW4"/>
<organism evidence="1 2">
    <name type="scientific">Araneus ventricosus</name>
    <name type="common">Orbweaver spider</name>
    <name type="synonym">Epeira ventricosa</name>
    <dbReference type="NCBI Taxonomy" id="182803"/>
    <lineage>
        <taxon>Eukaryota</taxon>
        <taxon>Metazoa</taxon>
        <taxon>Ecdysozoa</taxon>
        <taxon>Arthropoda</taxon>
        <taxon>Chelicerata</taxon>
        <taxon>Arachnida</taxon>
        <taxon>Araneae</taxon>
        <taxon>Araneomorphae</taxon>
        <taxon>Entelegynae</taxon>
        <taxon>Araneoidea</taxon>
        <taxon>Araneidae</taxon>
        <taxon>Araneus</taxon>
    </lineage>
</organism>
<protein>
    <submittedName>
        <fullName evidence="1">Uncharacterized protein</fullName>
    </submittedName>
</protein>
<feature type="non-terminal residue" evidence="1">
    <location>
        <position position="41"/>
    </location>
</feature>
<proteinExistence type="predicted"/>
<name>A0A4Y2CDW4_ARAVE</name>
<reference evidence="1 2" key="1">
    <citation type="journal article" date="2019" name="Sci. Rep.">
        <title>Orb-weaving spider Araneus ventricosus genome elucidates the spidroin gene catalogue.</title>
        <authorList>
            <person name="Kono N."/>
            <person name="Nakamura H."/>
            <person name="Ohtoshi R."/>
            <person name="Moran D.A.P."/>
            <person name="Shinohara A."/>
            <person name="Yoshida Y."/>
            <person name="Fujiwara M."/>
            <person name="Mori M."/>
            <person name="Tomita M."/>
            <person name="Arakawa K."/>
        </authorList>
    </citation>
    <scope>NUCLEOTIDE SEQUENCE [LARGE SCALE GENOMIC DNA]</scope>
</reference>
<evidence type="ECO:0000313" key="1">
    <source>
        <dbReference type="EMBL" id="GBM02154.1"/>
    </source>
</evidence>
<gene>
    <name evidence="1" type="ORF">AVEN_190580_1</name>
</gene>
<evidence type="ECO:0000313" key="2">
    <source>
        <dbReference type="Proteomes" id="UP000499080"/>
    </source>
</evidence>